<dbReference type="Pfam" id="PF04082">
    <property type="entry name" value="Fungal_trans"/>
    <property type="match status" value="1"/>
</dbReference>
<comment type="subcellular location">
    <subcellularLocation>
        <location evidence="1">Nucleus</location>
    </subcellularLocation>
</comment>
<keyword evidence="6" id="KW-0539">Nucleus</keyword>
<sequence length="655" mass="74509">MPFSTIQQPPRPAKTRSIACRRCHSRKIRCSGTQPCGNCHNASECVYPTRDHQVRVNQSYLDRLIRENEQLRRLQSPGRGVSGLSEHSETQEPSQDDAPGTVETTINPVLRDSPWFERMETSETPIWIGEISDAAFATRVRQLITAPDPSNHIPRTHFVPDKTLWSLSPPMPPPIWPSSIRAQFLVKTALRALRRSFHIVRRSEIFAVLEKCTDANARSQIPLAIISKLWALFALGELYTTRCTRAEETFPGLSAFVYASQVIRVVSERPHLDVVETILLLALYSLEVNRRHSTYVLIGTAMRLQNVMGLHLNIDRNHISDVEIREHRNRLWWTTFVLDRMISSKTGLPLSISDQDINVDLPSDACQENREDFMEHNFLIITVNLAKIAGSITQLVYTRRAPKEPFFERVQTINEELQQLSNTITHQNQVCTDQKIVETECWVNLQLSTNQSRIVASRPVLLYIFCHHIATHKNLNIQTRVPDLAQTLAESCVHYARESCDLLLECWSDGTFDTFNYSFTQYLFSSAVVLAISSSIKSNDSQSDLERFQLATSLLDRLDQNGNFAAKEFCCHIRSTTYVLQALIHQRETETSRTIPEASVNLTRTDNENSQAFGDQLGPEATLQYISGDQAALNLSFLDAFLTQEELQQIFPVTL</sequence>
<protein>
    <recommendedName>
        <fullName evidence="8">Zn(2)-C6 fungal-type domain-containing protein</fullName>
    </recommendedName>
</protein>
<evidence type="ECO:0000313" key="9">
    <source>
        <dbReference type="EMBL" id="ATZ45340.1"/>
    </source>
</evidence>
<evidence type="ECO:0000256" key="6">
    <source>
        <dbReference type="ARBA" id="ARBA00023242"/>
    </source>
</evidence>
<keyword evidence="10" id="KW-1185">Reference proteome</keyword>
<organism evidence="9 10">
    <name type="scientific">Botryotinia fuckeliana (strain B05.10)</name>
    <name type="common">Noble rot fungus</name>
    <name type="synonym">Botrytis cinerea</name>
    <dbReference type="NCBI Taxonomy" id="332648"/>
    <lineage>
        <taxon>Eukaryota</taxon>
        <taxon>Fungi</taxon>
        <taxon>Dikarya</taxon>
        <taxon>Ascomycota</taxon>
        <taxon>Pezizomycotina</taxon>
        <taxon>Leotiomycetes</taxon>
        <taxon>Helotiales</taxon>
        <taxon>Sclerotiniaceae</taxon>
        <taxon>Botrytis</taxon>
    </lineage>
</organism>
<dbReference type="SUPFAM" id="SSF57701">
    <property type="entry name" value="Zn2/Cys6 DNA-binding domain"/>
    <property type="match status" value="1"/>
</dbReference>
<reference evidence="9 10" key="3">
    <citation type="journal article" date="2017" name="Mol. Plant Pathol.">
        <title>A gapless genome sequence of the fungus Botrytis cinerea.</title>
        <authorList>
            <person name="Van Kan J.A."/>
            <person name="Stassen J.H."/>
            <person name="Mosbach A."/>
            <person name="Van Der Lee T.A."/>
            <person name="Faino L."/>
            <person name="Farmer A.D."/>
            <person name="Papasotiriou D.G."/>
            <person name="Zhou S."/>
            <person name="Seidl M.F."/>
            <person name="Cottam E."/>
            <person name="Edel D."/>
            <person name="Hahn M."/>
            <person name="Schwartz D.C."/>
            <person name="Dietrich R.A."/>
            <person name="Widdison S."/>
            <person name="Scalliet G."/>
        </authorList>
    </citation>
    <scope>NUCLEOTIDE SEQUENCE [LARGE SCALE GENOMIC DNA]</scope>
    <source>
        <strain evidence="9 10">B05.10</strain>
    </source>
</reference>
<dbReference type="PANTHER" id="PTHR47540:SF6">
    <property type="entry name" value="ZN(II)2CYS6 TRANSCRIPTION FACTOR (EUROFUNG)"/>
    <property type="match status" value="1"/>
</dbReference>
<evidence type="ECO:0000313" key="10">
    <source>
        <dbReference type="Proteomes" id="UP000001798"/>
    </source>
</evidence>
<dbReference type="PANTHER" id="PTHR47540">
    <property type="entry name" value="THIAMINE REPRESSIBLE GENES REGULATORY PROTEIN THI5"/>
    <property type="match status" value="1"/>
</dbReference>
<evidence type="ECO:0000256" key="1">
    <source>
        <dbReference type="ARBA" id="ARBA00004123"/>
    </source>
</evidence>
<name>A0A384J499_BOTFB</name>
<evidence type="ECO:0000256" key="7">
    <source>
        <dbReference type="SAM" id="MobiDB-lite"/>
    </source>
</evidence>
<keyword evidence="3" id="KW-0805">Transcription regulation</keyword>
<dbReference type="InterPro" id="IPR001138">
    <property type="entry name" value="Zn2Cys6_DnaBD"/>
</dbReference>
<reference evidence="9 10" key="2">
    <citation type="journal article" date="2012" name="Eukaryot. Cell">
        <title>Genome update of Botrytis cinerea strains B05.10 and T4.</title>
        <authorList>
            <person name="Staats M."/>
            <person name="van Kan J.A."/>
        </authorList>
    </citation>
    <scope>NUCLEOTIDE SEQUENCE [LARGE SCALE GENOMIC DNA]</scope>
    <source>
        <strain evidence="9 10">B05.10</strain>
    </source>
</reference>
<dbReference type="InterPro" id="IPR007219">
    <property type="entry name" value="XnlR_reg_dom"/>
</dbReference>
<dbReference type="EMBL" id="CP009805">
    <property type="protein sequence ID" value="ATZ45340.1"/>
    <property type="molecule type" value="Genomic_DNA"/>
</dbReference>
<proteinExistence type="predicted"/>
<dbReference type="RefSeq" id="XP_024546001.1">
    <property type="nucleotide sequence ID" value="XM_024690232.1"/>
</dbReference>
<dbReference type="Proteomes" id="UP000001798">
    <property type="component" value="Chromosome 1"/>
</dbReference>
<dbReference type="CDD" id="cd00067">
    <property type="entry name" value="GAL4"/>
    <property type="match status" value="1"/>
</dbReference>
<dbReference type="GO" id="GO:0045944">
    <property type="term" value="P:positive regulation of transcription by RNA polymerase II"/>
    <property type="evidence" value="ECO:0007669"/>
    <property type="project" value="TreeGrafter"/>
</dbReference>
<dbReference type="AlphaFoldDB" id="A0A384J499"/>
<dbReference type="SMART" id="SM00066">
    <property type="entry name" value="GAL4"/>
    <property type="match status" value="1"/>
</dbReference>
<dbReference type="GeneID" id="5436165"/>
<keyword evidence="2" id="KW-0479">Metal-binding</keyword>
<dbReference type="InterPro" id="IPR051711">
    <property type="entry name" value="Stress_Response_Reg"/>
</dbReference>
<dbReference type="GO" id="GO:0005634">
    <property type="term" value="C:nucleus"/>
    <property type="evidence" value="ECO:0007669"/>
    <property type="project" value="UniProtKB-SubCell"/>
</dbReference>
<evidence type="ECO:0000256" key="2">
    <source>
        <dbReference type="ARBA" id="ARBA00022723"/>
    </source>
</evidence>
<evidence type="ECO:0000256" key="5">
    <source>
        <dbReference type="ARBA" id="ARBA00023163"/>
    </source>
</evidence>
<dbReference type="GO" id="GO:0006351">
    <property type="term" value="P:DNA-templated transcription"/>
    <property type="evidence" value="ECO:0007669"/>
    <property type="project" value="InterPro"/>
</dbReference>
<evidence type="ECO:0000259" key="8">
    <source>
        <dbReference type="PROSITE" id="PS50048"/>
    </source>
</evidence>
<dbReference type="GO" id="GO:0008270">
    <property type="term" value="F:zinc ion binding"/>
    <property type="evidence" value="ECO:0007669"/>
    <property type="project" value="InterPro"/>
</dbReference>
<dbReference type="Gene3D" id="4.10.240.10">
    <property type="entry name" value="Zn(2)-C6 fungal-type DNA-binding domain"/>
    <property type="match status" value="1"/>
</dbReference>
<keyword evidence="5" id="KW-0804">Transcription</keyword>
<evidence type="ECO:0000256" key="4">
    <source>
        <dbReference type="ARBA" id="ARBA00023125"/>
    </source>
</evidence>
<reference evidence="9 10" key="1">
    <citation type="journal article" date="2011" name="PLoS Genet.">
        <title>Genomic analysis of the necrotrophic fungal pathogens Sclerotinia sclerotiorum and Botrytis cinerea.</title>
        <authorList>
            <person name="Amselem J."/>
            <person name="Cuomo C.A."/>
            <person name="van Kan J.A."/>
            <person name="Viaud M."/>
            <person name="Benito E.P."/>
            <person name="Couloux A."/>
            <person name="Coutinho P.M."/>
            <person name="de Vries R.P."/>
            <person name="Dyer P.S."/>
            <person name="Fillinger S."/>
            <person name="Fournier E."/>
            <person name="Gout L."/>
            <person name="Hahn M."/>
            <person name="Kohn L."/>
            <person name="Lapalu N."/>
            <person name="Plummer K.M."/>
            <person name="Pradier J.M."/>
            <person name="Quevillon E."/>
            <person name="Sharon A."/>
            <person name="Simon A."/>
            <person name="ten Have A."/>
            <person name="Tudzynski B."/>
            <person name="Tudzynski P."/>
            <person name="Wincker P."/>
            <person name="Andrew M."/>
            <person name="Anthouard V."/>
            <person name="Beever R.E."/>
            <person name="Beffa R."/>
            <person name="Benoit I."/>
            <person name="Bouzid O."/>
            <person name="Brault B."/>
            <person name="Chen Z."/>
            <person name="Choquer M."/>
            <person name="Collemare J."/>
            <person name="Cotton P."/>
            <person name="Danchin E.G."/>
            <person name="Da Silva C."/>
            <person name="Gautier A."/>
            <person name="Giraud C."/>
            <person name="Giraud T."/>
            <person name="Gonzalez C."/>
            <person name="Grossetete S."/>
            <person name="Guldener U."/>
            <person name="Henrissat B."/>
            <person name="Howlett B.J."/>
            <person name="Kodira C."/>
            <person name="Kretschmer M."/>
            <person name="Lappartient A."/>
            <person name="Leroch M."/>
            <person name="Levis C."/>
            <person name="Mauceli E."/>
            <person name="Neuveglise C."/>
            <person name="Oeser B."/>
            <person name="Pearson M."/>
            <person name="Poulain J."/>
            <person name="Poussereau N."/>
            <person name="Quesneville H."/>
            <person name="Rascle C."/>
            <person name="Schumacher J."/>
            <person name="Segurens B."/>
            <person name="Sexton A."/>
            <person name="Silva E."/>
            <person name="Sirven C."/>
            <person name="Soanes D.M."/>
            <person name="Talbot N.J."/>
            <person name="Templeton M."/>
            <person name="Yandava C."/>
            <person name="Yarden O."/>
            <person name="Zeng Q."/>
            <person name="Rollins J.A."/>
            <person name="Lebrun M.H."/>
            <person name="Dickman M."/>
        </authorList>
    </citation>
    <scope>NUCLEOTIDE SEQUENCE [LARGE SCALE GENOMIC DNA]</scope>
    <source>
        <strain evidence="9 10">B05.10</strain>
    </source>
</reference>
<accession>A0A384J499</accession>
<keyword evidence="4" id="KW-0238">DNA-binding</keyword>
<feature type="domain" description="Zn(2)-C6 fungal-type" evidence="8">
    <location>
        <begin position="19"/>
        <end position="47"/>
    </location>
</feature>
<dbReference type="GO" id="GO:0000981">
    <property type="term" value="F:DNA-binding transcription factor activity, RNA polymerase II-specific"/>
    <property type="evidence" value="ECO:0007669"/>
    <property type="project" value="InterPro"/>
</dbReference>
<feature type="region of interest" description="Disordered" evidence="7">
    <location>
        <begin position="71"/>
        <end position="107"/>
    </location>
</feature>
<dbReference type="CDD" id="cd12148">
    <property type="entry name" value="fungal_TF_MHR"/>
    <property type="match status" value="1"/>
</dbReference>
<dbReference type="SMART" id="SM00906">
    <property type="entry name" value="Fungal_trans"/>
    <property type="match status" value="1"/>
</dbReference>
<dbReference type="GO" id="GO:0043565">
    <property type="term" value="F:sequence-specific DNA binding"/>
    <property type="evidence" value="ECO:0007669"/>
    <property type="project" value="TreeGrafter"/>
</dbReference>
<dbReference type="OrthoDB" id="3990906at2759"/>
<dbReference type="InterPro" id="IPR036864">
    <property type="entry name" value="Zn2-C6_fun-type_DNA-bd_sf"/>
</dbReference>
<dbReference type="KEGG" id="bfu:BCIN_01g01390"/>
<dbReference type="VEuPathDB" id="FungiDB:Bcin01g01390"/>
<evidence type="ECO:0000256" key="3">
    <source>
        <dbReference type="ARBA" id="ARBA00023015"/>
    </source>
</evidence>
<dbReference type="Pfam" id="PF00172">
    <property type="entry name" value="Zn_clus"/>
    <property type="match status" value="1"/>
</dbReference>
<gene>
    <name evidence="9" type="ORF">BCIN_01g01390</name>
</gene>
<dbReference type="PROSITE" id="PS50048">
    <property type="entry name" value="ZN2_CY6_FUNGAL_2"/>
    <property type="match status" value="1"/>
</dbReference>